<sequence>MSDDPSRAPRTVAIGLEPAIGEAIRIATQRLVEQTARSAQTCLDVEQLVACHGKQSHEQLAGFLFELMSADAFNRQAIALGERARASVTAFLGSPHAAADIRIVGASGAVREVQAKLYQNAARAAARMAAPTYRGLDRLVPYNQYQCAEAFYDDRLARGLNPLRVSEHADARAHLTDRLRMDGVESAPIPYGEVHRAAQDPRRWANRALAVNAGRQIAAATLTGAAIGAVFSGVVEAVQHIGPVQTGEMSVADAARAVVGSALAAGVRSGAVAGVGASLQFAVTRGGVAASVVGRVPAGAVAGAVVGIAESALAFARGDIGVSEFALRACESTFASGASWAGGAFGQAVIPIPLVGALVGGLVGQWCSTIVTDAIRGSVAREDLDPERTPGPLVDPSAVVDPPPGEVLVGKVTREDLDTGAESWPFDDANEFEAWLADPDAVLLLDANVFAGSSTARP</sequence>
<evidence type="ECO:0000313" key="2">
    <source>
        <dbReference type="EMBL" id="MFC5061127.1"/>
    </source>
</evidence>
<evidence type="ECO:0000313" key="3">
    <source>
        <dbReference type="Proteomes" id="UP001595947"/>
    </source>
</evidence>
<gene>
    <name evidence="2" type="ORF">ACFPBZ_02835</name>
</gene>
<name>A0ABV9YH42_9PSEU</name>
<reference evidence="3" key="1">
    <citation type="journal article" date="2019" name="Int. J. Syst. Evol. Microbiol.">
        <title>The Global Catalogue of Microorganisms (GCM) 10K type strain sequencing project: providing services to taxonomists for standard genome sequencing and annotation.</title>
        <authorList>
            <consortium name="The Broad Institute Genomics Platform"/>
            <consortium name="The Broad Institute Genome Sequencing Center for Infectious Disease"/>
            <person name="Wu L."/>
            <person name="Ma J."/>
        </authorList>
    </citation>
    <scope>NUCLEOTIDE SEQUENCE [LARGE SCALE GENOMIC DNA]</scope>
    <source>
        <strain evidence="3">CGMCC 4.7093</strain>
    </source>
</reference>
<accession>A0ABV9YH42</accession>
<evidence type="ECO:0000256" key="1">
    <source>
        <dbReference type="SAM" id="MobiDB-lite"/>
    </source>
</evidence>
<comment type="caution">
    <text evidence="2">The sequence shown here is derived from an EMBL/GenBank/DDBJ whole genome shotgun (WGS) entry which is preliminary data.</text>
</comment>
<feature type="region of interest" description="Disordered" evidence="1">
    <location>
        <begin position="381"/>
        <end position="400"/>
    </location>
</feature>
<dbReference type="RefSeq" id="WP_378034481.1">
    <property type="nucleotide sequence ID" value="NZ_JBHSIV010000002.1"/>
</dbReference>
<proteinExistence type="predicted"/>
<keyword evidence="3" id="KW-1185">Reference proteome</keyword>
<protein>
    <submittedName>
        <fullName evidence="2">Uncharacterized protein</fullName>
    </submittedName>
</protein>
<organism evidence="2 3">
    <name type="scientific">Actinomycetospora atypica</name>
    <dbReference type="NCBI Taxonomy" id="1290095"/>
    <lineage>
        <taxon>Bacteria</taxon>
        <taxon>Bacillati</taxon>
        <taxon>Actinomycetota</taxon>
        <taxon>Actinomycetes</taxon>
        <taxon>Pseudonocardiales</taxon>
        <taxon>Pseudonocardiaceae</taxon>
        <taxon>Actinomycetospora</taxon>
    </lineage>
</organism>
<dbReference type="EMBL" id="JBHSIV010000002">
    <property type="protein sequence ID" value="MFC5061127.1"/>
    <property type="molecule type" value="Genomic_DNA"/>
</dbReference>
<dbReference type="Proteomes" id="UP001595947">
    <property type="component" value="Unassembled WGS sequence"/>
</dbReference>